<protein>
    <submittedName>
        <fullName evidence="1">Uncharacterized protein</fullName>
    </submittedName>
</protein>
<accession>A0A7R8ALD2</accession>
<reference evidence="1" key="1">
    <citation type="submission" date="2021-01" db="EMBL/GenBank/DDBJ databases">
        <authorList>
            <consortium name="Aspergillus puulaauensis MK2 genome sequencing consortium"/>
            <person name="Kazuki M."/>
            <person name="Futagami T."/>
        </authorList>
    </citation>
    <scope>NUCLEOTIDE SEQUENCE</scope>
    <source>
        <strain evidence="1">MK2</strain>
    </source>
</reference>
<reference evidence="1" key="2">
    <citation type="submission" date="2021-02" db="EMBL/GenBank/DDBJ databases">
        <title>Aspergillus puulaauensis MK2 genome sequence.</title>
        <authorList>
            <person name="Futagami T."/>
            <person name="Mori K."/>
            <person name="Kadooka C."/>
            <person name="Tanaka T."/>
        </authorList>
    </citation>
    <scope>NUCLEOTIDE SEQUENCE</scope>
    <source>
        <strain evidence="1">MK2</strain>
    </source>
</reference>
<proteinExistence type="predicted"/>
<dbReference type="RefSeq" id="XP_041556038.1">
    <property type="nucleotide sequence ID" value="XM_041703343.1"/>
</dbReference>
<gene>
    <name evidence="1" type="ORF">APUU_40288A</name>
</gene>
<dbReference type="KEGG" id="apuu:APUU_40288A"/>
<dbReference type="Proteomes" id="UP000654913">
    <property type="component" value="Chromosome 4"/>
</dbReference>
<dbReference type="EMBL" id="AP024446">
    <property type="protein sequence ID" value="BCS23844.1"/>
    <property type="molecule type" value="Genomic_DNA"/>
</dbReference>
<keyword evidence="2" id="KW-1185">Reference proteome</keyword>
<sequence length="78" mass="9113">MGYKDYASPDVVADLNVLFNPRDSQSRIDLINQHRERAAWEAACAVERFIKLEKLHFPLQRYRRPQSIGPIGNDRDED</sequence>
<evidence type="ECO:0000313" key="1">
    <source>
        <dbReference type="EMBL" id="BCS23844.1"/>
    </source>
</evidence>
<organism evidence="1 2">
    <name type="scientific">Aspergillus puulaauensis</name>
    <dbReference type="NCBI Taxonomy" id="1220207"/>
    <lineage>
        <taxon>Eukaryota</taxon>
        <taxon>Fungi</taxon>
        <taxon>Dikarya</taxon>
        <taxon>Ascomycota</taxon>
        <taxon>Pezizomycotina</taxon>
        <taxon>Eurotiomycetes</taxon>
        <taxon>Eurotiomycetidae</taxon>
        <taxon>Eurotiales</taxon>
        <taxon>Aspergillaceae</taxon>
        <taxon>Aspergillus</taxon>
    </lineage>
</organism>
<dbReference type="AlphaFoldDB" id="A0A7R8ALD2"/>
<dbReference type="GeneID" id="64973849"/>
<evidence type="ECO:0000313" key="2">
    <source>
        <dbReference type="Proteomes" id="UP000654913"/>
    </source>
</evidence>
<name>A0A7R8ALD2_9EURO</name>